<dbReference type="PANTHER" id="PTHR43681">
    <property type="entry name" value="TRANSMEMBRANE GTPASE FZO"/>
    <property type="match status" value="1"/>
</dbReference>
<keyword evidence="5" id="KW-1185">Reference proteome</keyword>
<dbReference type="InterPro" id="IPR040990">
    <property type="entry name" value="DUF5600"/>
</dbReference>
<gene>
    <name evidence="4" type="ORF">Tco025E_01224</name>
</gene>
<dbReference type="PROSITE" id="PS51718">
    <property type="entry name" value="G_DYNAMIN_2"/>
    <property type="match status" value="1"/>
</dbReference>
<dbReference type="RefSeq" id="XP_029231683.1">
    <property type="nucleotide sequence ID" value="XM_029368162.1"/>
</dbReference>
<evidence type="ECO:0000313" key="4">
    <source>
        <dbReference type="EMBL" id="RNF26477.1"/>
    </source>
</evidence>
<dbReference type="PANTHER" id="PTHR43681:SF1">
    <property type="entry name" value="SARCALUMENIN"/>
    <property type="match status" value="1"/>
</dbReference>
<dbReference type="Pfam" id="PF00350">
    <property type="entry name" value="Dynamin_N"/>
    <property type="match status" value="1"/>
</dbReference>
<comment type="subcellular location">
    <subcellularLocation>
        <location evidence="1">Endosome membrane</location>
        <topology evidence="1">Peripheral membrane protein</topology>
    </subcellularLocation>
</comment>
<protein>
    <submittedName>
        <fullName evidence="4">Putative sarcoplasmic reticulum glycoprotein, putative,sarcalumenin</fullName>
    </submittedName>
</protein>
<name>A0A3R7NSQ6_9TRYP</name>
<dbReference type="EMBL" id="MKKU01000040">
    <property type="protein sequence ID" value="RNF26477.1"/>
    <property type="molecule type" value="Genomic_DNA"/>
</dbReference>
<sequence length="526" mass="59954">MSSAGTDATAVKTSTETRGMPPSSLDELVKVLHDNYLKYVKPLEEMYKYDLFRPSWFEETILNQKPFVAFFGPWSSGKSTFINHLLQDNYLWTGPQPTTAEFTVVVYGEEVGPVNGHVLANAKNLPFKGLTEFGESFLEKFQGYQVPHELLKRVTLIDTPGVLESVKEIRERQFDYVKVSRWFAERSDLIFVIFDPTKMDAGVELRMMFKHAFKGLEGKVRLVLNKADSVNTQELMRVYGSLFWNLSNLINCTEPPRVYVGSFWDQPYREGTFTLLFTEEKTDLLHEIMEVVPQQSRDRKVANLIRRAKAVLVHALIVGGMRSELPRLFGKEKAKSKALDNLQRTYEIMAAKYKMNWKDFPPVEEYRAFLEKFDLEKFPEIEKAEKDGKISGAQKCIDTILPALLRPVKRTAAADPRNKEQRQQLQQMYHEVIRSQYEGRAGKQGSSDVVQPSLRDSAVASSGEEWGKANAAPQQTTCPMTATSAVATPDQAQMLMGMMMQMMQQQQQQPYPLAPQAVSPEEEKLD</sequence>
<feature type="region of interest" description="Disordered" evidence="2">
    <location>
        <begin position="1"/>
        <end position="22"/>
    </location>
</feature>
<organism evidence="4 5">
    <name type="scientific">Trypanosoma conorhini</name>
    <dbReference type="NCBI Taxonomy" id="83891"/>
    <lineage>
        <taxon>Eukaryota</taxon>
        <taxon>Discoba</taxon>
        <taxon>Euglenozoa</taxon>
        <taxon>Kinetoplastea</taxon>
        <taxon>Metakinetoplastina</taxon>
        <taxon>Trypanosomatida</taxon>
        <taxon>Trypanosomatidae</taxon>
        <taxon>Trypanosoma</taxon>
    </lineage>
</organism>
<comment type="caution">
    <text evidence="4">The sequence shown here is derived from an EMBL/GenBank/DDBJ whole genome shotgun (WGS) entry which is preliminary data.</text>
</comment>
<evidence type="ECO:0000256" key="1">
    <source>
        <dbReference type="ARBA" id="ARBA00004481"/>
    </source>
</evidence>
<dbReference type="InterPro" id="IPR027417">
    <property type="entry name" value="P-loop_NTPase"/>
</dbReference>
<dbReference type="SUPFAM" id="SSF52540">
    <property type="entry name" value="P-loop containing nucleoside triphosphate hydrolases"/>
    <property type="match status" value="1"/>
</dbReference>
<dbReference type="Pfam" id="PF18150">
    <property type="entry name" value="DUF5600"/>
    <property type="match status" value="1"/>
</dbReference>
<feature type="region of interest" description="Disordered" evidence="2">
    <location>
        <begin position="439"/>
        <end position="477"/>
    </location>
</feature>
<dbReference type="GO" id="GO:0005525">
    <property type="term" value="F:GTP binding"/>
    <property type="evidence" value="ECO:0007669"/>
    <property type="project" value="InterPro"/>
</dbReference>
<dbReference type="AlphaFoldDB" id="A0A3R7NSQ6"/>
<dbReference type="Gene3D" id="3.40.50.300">
    <property type="entry name" value="P-loop containing nucleotide triphosphate hydrolases"/>
    <property type="match status" value="1"/>
</dbReference>
<dbReference type="CDD" id="cd09913">
    <property type="entry name" value="EHD"/>
    <property type="match status" value="1"/>
</dbReference>
<feature type="domain" description="Dynamin-type G" evidence="3">
    <location>
        <begin position="62"/>
        <end position="302"/>
    </location>
</feature>
<evidence type="ECO:0000259" key="3">
    <source>
        <dbReference type="PROSITE" id="PS51718"/>
    </source>
</evidence>
<dbReference type="OrthoDB" id="422720at2759"/>
<dbReference type="InterPro" id="IPR030381">
    <property type="entry name" value="G_DYNAMIN_dom"/>
</dbReference>
<dbReference type="InterPro" id="IPR051943">
    <property type="entry name" value="TRAFAC_Dynamin-like_GTPase"/>
</dbReference>
<accession>A0A3R7NSQ6</accession>
<dbReference type="GeneID" id="40314835"/>
<evidence type="ECO:0000256" key="2">
    <source>
        <dbReference type="SAM" id="MobiDB-lite"/>
    </source>
</evidence>
<dbReference type="Gene3D" id="1.10.268.20">
    <property type="match status" value="1"/>
</dbReference>
<reference evidence="4 5" key="1">
    <citation type="journal article" date="2018" name="BMC Genomics">
        <title>Genomic comparison of Trypanosoma conorhini and Trypanosoma rangeli to Trypanosoma cruzi strains of high and low virulence.</title>
        <authorList>
            <person name="Bradwell K.R."/>
            <person name="Koparde V.N."/>
            <person name="Matveyev A.V."/>
            <person name="Serrano M.G."/>
            <person name="Alves J.M."/>
            <person name="Parikh H."/>
            <person name="Huang B."/>
            <person name="Lee V."/>
            <person name="Espinosa-Alvarez O."/>
            <person name="Ortiz P.A."/>
            <person name="Costa-Martins A.G."/>
            <person name="Teixeira M.M."/>
            <person name="Buck G.A."/>
        </authorList>
    </citation>
    <scope>NUCLEOTIDE SEQUENCE [LARGE SCALE GENOMIC DNA]</scope>
    <source>
        <strain evidence="4 5">025E</strain>
    </source>
</reference>
<evidence type="ECO:0000313" key="5">
    <source>
        <dbReference type="Proteomes" id="UP000284403"/>
    </source>
</evidence>
<dbReference type="Proteomes" id="UP000284403">
    <property type="component" value="Unassembled WGS sequence"/>
</dbReference>
<dbReference type="GO" id="GO:0010008">
    <property type="term" value="C:endosome membrane"/>
    <property type="evidence" value="ECO:0007669"/>
    <property type="project" value="UniProtKB-SubCell"/>
</dbReference>
<proteinExistence type="predicted"/>
<feature type="compositionally biased region" description="Polar residues" evidence="2">
    <location>
        <begin position="1"/>
        <end position="17"/>
    </location>
</feature>
<dbReference type="InterPro" id="IPR045063">
    <property type="entry name" value="Dynamin_N"/>
</dbReference>
<feature type="region of interest" description="Disordered" evidence="2">
    <location>
        <begin position="503"/>
        <end position="526"/>
    </location>
</feature>